<dbReference type="Proteomes" id="UP001153678">
    <property type="component" value="Unassembled WGS sequence"/>
</dbReference>
<comment type="caution">
    <text evidence="1">The sequence shown here is derived from an EMBL/GenBank/DDBJ whole genome shotgun (WGS) entry which is preliminary data.</text>
</comment>
<protein>
    <submittedName>
        <fullName evidence="1">3893_t:CDS:1</fullName>
    </submittedName>
</protein>
<organism evidence="1 2">
    <name type="scientific">Funneliformis geosporum</name>
    <dbReference type="NCBI Taxonomy" id="1117311"/>
    <lineage>
        <taxon>Eukaryota</taxon>
        <taxon>Fungi</taxon>
        <taxon>Fungi incertae sedis</taxon>
        <taxon>Mucoromycota</taxon>
        <taxon>Glomeromycotina</taxon>
        <taxon>Glomeromycetes</taxon>
        <taxon>Glomerales</taxon>
        <taxon>Glomeraceae</taxon>
        <taxon>Funneliformis</taxon>
    </lineage>
</organism>
<sequence>NQLIKKSDLDNPIKAVLGLNPNDTIPIYDELNSKPVATVLAPEQQHKLDNFDTVEKKLLEFVRKTAKDELNNFYLKTLGIDDDPIKDSYDNDDNWKKKYGAEFNLEDVIDNNLTLENEEDAKKAFRVVACICATERVRELNETYQNSNPKPKKILTAIKSANN</sequence>
<feature type="non-terminal residue" evidence="1">
    <location>
        <position position="1"/>
    </location>
</feature>
<evidence type="ECO:0000313" key="2">
    <source>
        <dbReference type="Proteomes" id="UP001153678"/>
    </source>
</evidence>
<dbReference type="EMBL" id="CAMKVN010023993">
    <property type="protein sequence ID" value="CAI2200306.1"/>
    <property type="molecule type" value="Genomic_DNA"/>
</dbReference>
<dbReference type="AlphaFoldDB" id="A0A9W4TCY2"/>
<feature type="non-terminal residue" evidence="1">
    <location>
        <position position="163"/>
    </location>
</feature>
<proteinExistence type="predicted"/>
<keyword evidence="2" id="KW-1185">Reference proteome</keyword>
<dbReference type="OrthoDB" id="10594963at2759"/>
<accession>A0A9W4TCY2</accession>
<evidence type="ECO:0000313" key="1">
    <source>
        <dbReference type="EMBL" id="CAI2200306.1"/>
    </source>
</evidence>
<name>A0A9W4TCY2_9GLOM</name>
<reference evidence="1" key="1">
    <citation type="submission" date="2022-08" db="EMBL/GenBank/DDBJ databases">
        <authorList>
            <person name="Kallberg Y."/>
            <person name="Tangrot J."/>
            <person name="Rosling A."/>
        </authorList>
    </citation>
    <scope>NUCLEOTIDE SEQUENCE</scope>
    <source>
        <strain evidence="1">Wild A</strain>
    </source>
</reference>
<gene>
    <name evidence="1" type="ORF">FWILDA_LOCUS19502</name>
</gene>